<feature type="disulfide bond" evidence="5">
    <location>
        <begin position="111"/>
        <end position="428"/>
    </location>
</feature>
<evidence type="ECO:0000256" key="3">
    <source>
        <dbReference type="ARBA" id="ARBA00023180"/>
    </source>
</evidence>
<sequence length="505" mass="58903">MSFHCVFLFRTLILRDLIRKRTYARAWEMKMTIFKEIIFHSKHLNQITMVGFTRILNSGLLLLPYGVFEDVATPQQASIEQYNIIKYLGGSGPYLQRPGYGISTDLNDNQCNVEQIQMISRHGERFPSLGDGKFFNEILDVFKNYNNEFKGDLEFLNNYKFFMNDMEDNYETLTTDGVFSGKDNMLRHGKYFRKRYSSLFDKNDKLIIFTSNSGRCYHSGEYFAKGFLGDEYNHNKVEFVIIEEDERMGGNSLTPRYSCKSFNQNINNDLIEKYDKSYLQQILTRLTKDNPGLELTTSHIQGLFLWIAFEINVKGYSPFSHIFSIDEYIKDGYRNDIVNYYKTGPGHNLTTVIGSPMVEAFLKILQDKQKKITLTFTHDTDMEIYLSSMGLIIPKNDIPVDYIPFPNPYNAAELFPQSSRIYTEKLKCGNDYFIRFIINDSVYPYPGCNMGPGFSCEMNTFIKLVKSRLENIDFKKQCQIDKTPSELTFYWDYNTTKYDAPLIDQ</sequence>
<dbReference type="InterPro" id="IPR016274">
    <property type="entry name" value="Histidine_acid_Pase_euk"/>
</dbReference>
<name>C5M245_CANTT</name>
<feature type="disulfide bond" evidence="5">
    <location>
        <begin position="448"/>
        <end position="456"/>
    </location>
</feature>
<dbReference type="eggNOG" id="KOG1382">
    <property type="taxonomic scope" value="Eukaryota"/>
</dbReference>
<evidence type="ECO:0000256" key="2">
    <source>
        <dbReference type="ARBA" id="ARBA00022801"/>
    </source>
</evidence>
<comment type="similarity">
    <text evidence="1">Belongs to the histidine acid phosphatase family.</text>
</comment>
<keyword evidence="7" id="KW-1185">Reference proteome</keyword>
<evidence type="ECO:0000256" key="4">
    <source>
        <dbReference type="PIRSR" id="PIRSR000894-1"/>
    </source>
</evidence>
<dbReference type="Gene3D" id="3.40.50.1240">
    <property type="entry name" value="Phosphoglycerate mutase-like"/>
    <property type="match status" value="1"/>
</dbReference>
<organism evidence="6 7">
    <name type="scientific">Candida tropicalis (strain ATCC MYA-3404 / T1)</name>
    <name type="common">Yeast</name>
    <dbReference type="NCBI Taxonomy" id="294747"/>
    <lineage>
        <taxon>Eukaryota</taxon>
        <taxon>Fungi</taxon>
        <taxon>Dikarya</taxon>
        <taxon>Ascomycota</taxon>
        <taxon>Saccharomycotina</taxon>
        <taxon>Pichiomycetes</taxon>
        <taxon>Debaryomycetaceae</taxon>
        <taxon>Candida/Lodderomyces clade</taxon>
        <taxon>Candida</taxon>
    </lineage>
</organism>
<evidence type="ECO:0000313" key="6">
    <source>
        <dbReference type="EMBL" id="EER35395.1"/>
    </source>
</evidence>
<dbReference type="PIRSF" id="PIRSF000894">
    <property type="entry name" value="Acid_phosphatase"/>
    <property type="match status" value="1"/>
</dbReference>
<dbReference type="RefSeq" id="XP_002545353.1">
    <property type="nucleotide sequence ID" value="XM_002545307.1"/>
</dbReference>
<dbReference type="PANTHER" id="PTHR20963">
    <property type="entry name" value="MULTIPLE INOSITOL POLYPHOSPHATE PHOSPHATASE-RELATED"/>
    <property type="match status" value="1"/>
</dbReference>
<accession>C5M245</accession>
<dbReference type="OrthoDB" id="6509975at2759"/>
<evidence type="ECO:0000313" key="7">
    <source>
        <dbReference type="Proteomes" id="UP000002037"/>
    </source>
</evidence>
<dbReference type="SUPFAM" id="SSF53254">
    <property type="entry name" value="Phosphoglycerate mutase-like"/>
    <property type="match status" value="1"/>
</dbReference>
<proteinExistence type="inferred from homology"/>
<dbReference type="PANTHER" id="PTHR20963:SF18">
    <property type="entry name" value="ACID PHOSPHATASE PHO11-RELATED"/>
    <property type="match status" value="1"/>
</dbReference>
<dbReference type="AlphaFoldDB" id="C5M245"/>
<reference evidence="6 7" key="1">
    <citation type="journal article" date="2009" name="Nature">
        <title>Evolution of pathogenicity and sexual reproduction in eight Candida genomes.</title>
        <authorList>
            <person name="Butler G."/>
            <person name="Rasmussen M.D."/>
            <person name="Lin M.F."/>
            <person name="Santos M.A."/>
            <person name="Sakthikumar S."/>
            <person name="Munro C.A."/>
            <person name="Rheinbay E."/>
            <person name="Grabherr M."/>
            <person name="Forche A."/>
            <person name="Reedy J.L."/>
            <person name="Agrafioti I."/>
            <person name="Arnaud M.B."/>
            <person name="Bates S."/>
            <person name="Brown A.J."/>
            <person name="Brunke S."/>
            <person name="Costanzo M.C."/>
            <person name="Fitzpatrick D.A."/>
            <person name="de Groot P.W."/>
            <person name="Harris D."/>
            <person name="Hoyer L.L."/>
            <person name="Hube B."/>
            <person name="Klis F.M."/>
            <person name="Kodira C."/>
            <person name="Lennard N."/>
            <person name="Logue M.E."/>
            <person name="Martin R."/>
            <person name="Neiman A.M."/>
            <person name="Nikolaou E."/>
            <person name="Quail M.A."/>
            <person name="Quinn J."/>
            <person name="Santos M.C."/>
            <person name="Schmitzberger F.F."/>
            <person name="Sherlock G."/>
            <person name="Shah P."/>
            <person name="Silverstein K.A."/>
            <person name="Skrzypek M.S."/>
            <person name="Soll D."/>
            <person name="Staggs R."/>
            <person name="Stansfield I."/>
            <person name="Stumpf M.P."/>
            <person name="Sudbery P.E."/>
            <person name="Srikantha T."/>
            <person name="Zeng Q."/>
            <person name="Berman J."/>
            <person name="Berriman M."/>
            <person name="Heitman J."/>
            <person name="Gow N.A."/>
            <person name="Lorenz M.C."/>
            <person name="Birren B.W."/>
            <person name="Kellis M."/>
            <person name="Cuomo C.A."/>
        </authorList>
    </citation>
    <scope>NUCLEOTIDE SEQUENCE [LARGE SCALE GENOMIC DNA]</scope>
    <source>
        <strain evidence="7">ATCC MYA-3404 / T1</strain>
    </source>
</reference>
<dbReference type="Pfam" id="PF00328">
    <property type="entry name" value="His_Phos_2"/>
    <property type="match status" value="1"/>
</dbReference>
<dbReference type="PROSITE" id="PS00616">
    <property type="entry name" value="HIS_ACID_PHOSPHAT_1"/>
    <property type="match status" value="1"/>
</dbReference>
<dbReference type="HOGENOM" id="CLU_020880_3_1_1"/>
<dbReference type="InterPro" id="IPR033379">
    <property type="entry name" value="Acid_Pase_AS"/>
</dbReference>
<gene>
    <name evidence="6" type="ORF">CTRG_00134</name>
</gene>
<evidence type="ECO:0000256" key="5">
    <source>
        <dbReference type="PIRSR" id="PIRSR000894-2"/>
    </source>
</evidence>
<dbReference type="EMBL" id="GG692395">
    <property type="protein sequence ID" value="EER35395.1"/>
    <property type="molecule type" value="Genomic_DNA"/>
</dbReference>
<protein>
    <submittedName>
        <fullName evidence="6">Uncharacterized protein</fullName>
    </submittedName>
</protein>
<dbReference type="VEuPathDB" id="FungiDB:CTRG_00134"/>
<evidence type="ECO:0000256" key="1">
    <source>
        <dbReference type="ARBA" id="ARBA00005375"/>
    </source>
</evidence>
<dbReference type="STRING" id="294747.C5M245"/>
<dbReference type="GO" id="GO:0003993">
    <property type="term" value="F:acid phosphatase activity"/>
    <property type="evidence" value="ECO:0007669"/>
    <property type="project" value="TreeGrafter"/>
</dbReference>
<dbReference type="InterPro" id="IPR029033">
    <property type="entry name" value="His_PPase_superfam"/>
</dbReference>
<dbReference type="KEGG" id="ctp:CTRG_00134"/>
<dbReference type="GeneID" id="8299916"/>
<dbReference type="GO" id="GO:0009277">
    <property type="term" value="C:fungal-type cell wall"/>
    <property type="evidence" value="ECO:0007669"/>
    <property type="project" value="TreeGrafter"/>
</dbReference>
<dbReference type="Proteomes" id="UP000002037">
    <property type="component" value="Unassembled WGS sequence"/>
</dbReference>
<keyword evidence="2" id="KW-0378">Hydrolase</keyword>
<keyword evidence="5" id="KW-1015">Disulfide bond</keyword>
<feature type="active site" description="Proton donor" evidence="4">
    <location>
        <position position="379"/>
    </location>
</feature>
<dbReference type="CDD" id="cd07061">
    <property type="entry name" value="HP_HAP_like"/>
    <property type="match status" value="1"/>
</dbReference>
<feature type="active site" description="Nucleophile" evidence="4">
    <location>
        <position position="122"/>
    </location>
</feature>
<keyword evidence="3" id="KW-0325">Glycoprotein</keyword>
<dbReference type="InterPro" id="IPR000560">
    <property type="entry name" value="His_Pase_clade-2"/>
</dbReference>